<dbReference type="SUPFAM" id="SSF51735">
    <property type="entry name" value="NAD(P)-binding Rossmann-fold domains"/>
    <property type="match status" value="1"/>
</dbReference>
<comment type="similarity">
    <text evidence="1 2">Belongs to the dTDP-4-dehydrorhamnose reductase family.</text>
</comment>
<comment type="caution">
    <text evidence="4">The sequence shown here is derived from an EMBL/GenBank/DDBJ whole genome shotgun (WGS) entry which is preliminary data.</text>
</comment>
<evidence type="ECO:0000256" key="1">
    <source>
        <dbReference type="ARBA" id="ARBA00010944"/>
    </source>
</evidence>
<evidence type="ECO:0000259" key="3">
    <source>
        <dbReference type="Pfam" id="PF04321"/>
    </source>
</evidence>
<comment type="function">
    <text evidence="2">Catalyzes the reduction of dTDP-6-deoxy-L-lyxo-4-hexulose to yield dTDP-L-rhamnose.</text>
</comment>
<proteinExistence type="inferred from homology"/>
<dbReference type="EC" id="1.1.1.133" evidence="2"/>
<feature type="domain" description="RmlD-like substrate binding" evidence="3">
    <location>
        <begin position="1"/>
        <end position="239"/>
    </location>
</feature>
<evidence type="ECO:0000313" key="4">
    <source>
        <dbReference type="EMBL" id="MFB5680572.1"/>
    </source>
</evidence>
<organism evidence="4 5">
    <name type="scientific">Paenibacillus terreus</name>
    <dbReference type="NCBI Taxonomy" id="1387834"/>
    <lineage>
        <taxon>Bacteria</taxon>
        <taxon>Bacillati</taxon>
        <taxon>Bacillota</taxon>
        <taxon>Bacilli</taxon>
        <taxon>Bacillales</taxon>
        <taxon>Paenibacillaceae</taxon>
        <taxon>Paenibacillus</taxon>
    </lineage>
</organism>
<protein>
    <recommendedName>
        <fullName evidence="2">dTDP-4-dehydrorhamnose reductase</fullName>
        <ecNumber evidence="2">1.1.1.133</ecNumber>
    </recommendedName>
</protein>
<dbReference type="CDD" id="cd05254">
    <property type="entry name" value="dTDP_HR_like_SDR_e"/>
    <property type="match status" value="1"/>
</dbReference>
<evidence type="ECO:0000313" key="5">
    <source>
        <dbReference type="Proteomes" id="UP001580407"/>
    </source>
</evidence>
<dbReference type="EMBL" id="JBHILM010000005">
    <property type="protein sequence ID" value="MFB5680572.1"/>
    <property type="molecule type" value="Genomic_DNA"/>
</dbReference>
<dbReference type="Proteomes" id="UP001580407">
    <property type="component" value="Unassembled WGS sequence"/>
</dbReference>
<reference evidence="4 5" key="1">
    <citation type="submission" date="2024-09" db="EMBL/GenBank/DDBJ databases">
        <authorList>
            <person name="Ruan L."/>
        </authorList>
    </citation>
    <scope>NUCLEOTIDE SEQUENCE [LARGE SCALE GENOMIC DNA]</scope>
    <source>
        <strain evidence="4 5">D33</strain>
    </source>
</reference>
<comment type="pathway">
    <text evidence="2">Carbohydrate biosynthesis; dTDP-L-rhamnose biosynthesis.</text>
</comment>
<dbReference type="InterPro" id="IPR005913">
    <property type="entry name" value="dTDP_dehydrorham_reduct"/>
</dbReference>
<dbReference type="InterPro" id="IPR036291">
    <property type="entry name" value="NAD(P)-bd_dom_sf"/>
</dbReference>
<keyword evidence="2" id="KW-0560">Oxidoreductase</keyword>
<keyword evidence="5" id="KW-1185">Reference proteome</keyword>
<keyword evidence="2" id="KW-0521">NADP</keyword>
<accession>A0ABV5B4E9</accession>
<evidence type="ECO:0000256" key="2">
    <source>
        <dbReference type="RuleBase" id="RU364082"/>
    </source>
</evidence>
<dbReference type="PANTHER" id="PTHR10491:SF4">
    <property type="entry name" value="METHIONINE ADENOSYLTRANSFERASE 2 SUBUNIT BETA"/>
    <property type="match status" value="1"/>
</dbReference>
<dbReference type="Pfam" id="PF04321">
    <property type="entry name" value="RmlD_sub_bind"/>
    <property type="match status" value="1"/>
</dbReference>
<dbReference type="Gene3D" id="3.40.50.720">
    <property type="entry name" value="NAD(P)-binding Rossmann-like Domain"/>
    <property type="match status" value="1"/>
</dbReference>
<dbReference type="RefSeq" id="WP_375524370.1">
    <property type="nucleotide sequence ID" value="NZ_JBHILM010000005.1"/>
</dbReference>
<dbReference type="PANTHER" id="PTHR10491">
    <property type="entry name" value="DTDP-4-DEHYDRORHAMNOSE REDUCTASE"/>
    <property type="match status" value="1"/>
</dbReference>
<dbReference type="InterPro" id="IPR029903">
    <property type="entry name" value="RmlD-like-bd"/>
</dbReference>
<name>A0ABV5B4E9_9BACL</name>
<sequence>MNILVFGGNGMAGHMLVQYFRQQEDHRVYYTTRDPGDPDGLLLDASNFGMVESIIQTVRPSVIINAVGVLNQFAEKDKVRAYEINSILPHRLRKAADLVGAKLVHISSDCVFSGTRGGYKERDRPNGTSVYAVTKALGEVVEGGHLTIRTSIIGPEIREGGIGLFQWFMQQKGEVSGYRHVMWNGVTTLELAKAIDVLMKQELSGLVHLACPQPVSKHDLLQLMQQIWDKKDVTIIPVDVPVQDRTLRSTRPDMNYVVPEYREMLEELHSWIRNSQKSQSSSLRVLPDLLA</sequence>
<gene>
    <name evidence="4" type="ORF">ACE3NQ_06575</name>
</gene>